<dbReference type="RefSeq" id="XP_022663045.1">
    <property type="nucleotide sequence ID" value="XM_022807310.1"/>
</dbReference>
<dbReference type="GeneID" id="111251068"/>
<dbReference type="EnsemblMetazoa" id="XM_022807310">
    <property type="protein sequence ID" value="XP_022663045"/>
    <property type="gene ID" value="LOC111251068"/>
</dbReference>
<protein>
    <submittedName>
        <fullName evidence="1">Uncharacterized protein</fullName>
    </submittedName>
</protein>
<name>A0A7M7MHJ1_VARDE</name>
<proteinExistence type="predicted"/>
<evidence type="ECO:0000313" key="2">
    <source>
        <dbReference type="Proteomes" id="UP000594260"/>
    </source>
</evidence>
<organism evidence="1 2">
    <name type="scientific">Varroa destructor</name>
    <name type="common">Honeybee mite</name>
    <dbReference type="NCBI Taxonomy" id="109461"/>
    <lineage>
        <taxon>Eukaryota</taxon>
        <taxon>Metazoa</taxon>
        <taxon>Ecdysozoa</taxon>
        <taxon>Arthropoda</taxon>
        <taxon>Chelicerata</taxon>
        <taxon>Arachnida</taxon>
        <taxon>Acari</taxon>
        <taxon>Parasitiformes</taxon>
        <taxon>Mesostigmata</taxon>
        <taxon>Gamasina</taxon>
        <taxon>Dermanyssoidea</taxon>
        <taxon>Varroidae</taxon>
        <taxon>Varroa</taxon>
    </lineage>
</organism>
<dbReference type="AlphaFoldDB" id="A0A7M7MHJ1"/>
<keyword evidence="2" id="KW-1185">Reference proteome</keyword>
<dbReference type="OrthoDB" id="10416432at2759"/>
<sequence>MKPGLIMRFRGLPVDLHVAESDLTPVTPCVLLLPCANCNYVNPSFLVCLKNHIICRPCSVQSTSSASSAWCPMCRQVVTVTAVTIDRDMLAQLRFRCRCGLERTLPDLRMHVLEKGVHELPAGKVSSPDLPTGSAQPEMVESRLRAIAVEEFKRLKHELEHPEKAEDEKHGLLQKIEADRTEILQKTEEDKKELLQVIEKASVGAKSAVNVEHLQETVNALKDDIENLKHCRPATAQRAYFWFDFDDLSKRFQNAHDGVKSELQHSFIGGIPFQACIKLWSVDKKEYLDICGGRADHHEIDIPLPLNRKVVLTIHDTNGKVFATKSCNSYISGQYLFRFGSKEAGLSRTTKLIEVSLLTKNCLINGKMLTSIELQPMDS</sequence>
<evidence type="ECO:0000313" key="1">
    <source>
        <dbReference type="EnsemblMetazoa" id="XP_022663045"/>
    </source>
</evidence>
<dbReference type="InParanoid" id="A0A7M7MHJ1"/>
<accession>A0A7M7MHJ1</accession>
<dbReference type="Proteomes" id="UP000594260">
    <property type="component" value="Unplaced"/>
</dbReference>
<dbReference type="KEGG" id="vde:111251068"/>
<reference evidence="1" key="1">
    <citation type="submission" date="2021-01" db="UniProtKB">
        <authorList>
            <consortium name="EnsemblMetazoa"/>
        </authorList>
    </citation>
    <scope>IDENTIFICATION</scope>
</reference>